<dbReference type="Gene3D" id="3.40.50.1820">
    <property type="entry name" value="alpha/beta hydrolase"/>
    <property type="match status" value="1"/>
</dbReference>
<dbReference type="EMBL" id="FTOD01000005">
    <property type="protein sequence ID" value="SIS78612.1"/>
    <property type="molecule type" value="Genomic_DNA"/>
</dbReference>
<dbReference type="PANTHER" id="PTHR11487:SF0">
    <property type="entry name" value="S-ACYL FATTY ACID SYNTHASE THIOESTERASE, MEDIUM CHAIN"/>
    <property type="match status" value="1"/>
</dbReference>
<protein>
    <submittedName>
        <fullName evidence="3">Surfactin synthase thioesterase subunit</fullName>
    </submittedName>
</protein>
<comment type="similarity">
    <text evidence="1">Belongs to the thioesterase family.</text>
</comment>
<dbReference type="OrthoDB" id="2213423at2"/>
<dbReference type="PANTHER" id="PTHR11487">
    <property type="entry name" value="THIOESTERASE"/>
    <property type="match status" value="1"/>
</dbReference>
<dbReference type="Pfam" id="PF00975">
    <property type="entry name" value="Thioesterase"/>
    <property type="match status" value="1"/>
</dbReference>
<dbReference type="InterPro" id="IPR012223">
    <property type="entry name" value="TEII"/>
</dbReference>
<dbReference type="RefSeq" id="WP_076524711.1">
    <property type="nucleotide sequence ID" value="NZ_CP048103.1"/>
</dbReference>
<keyword evidence="4" id="KW-1185">Reference proteome</keyword>
<dbReference type="InterPro" id="IPR029058">
    <property type="entry name" value="AB_hydrolase_fold"/>
</dbReference>
<name>A0A1N7LXS9_9BACL</name>
<evidence type="ECO:0000313" key="4">
    <source>
        <dbReference type="Proteomes" id="UP000186795"/>
    </source>
</evidence>
<evidence type="ECO:0000256" key="1">
    <source>
        <dbReference type="ARBA" id="ARBA00007169"/>
    </source>
</evidence>
<evidence type="ECO:0000259" key="2">
    <source>
        <dbReference type="Pfam" id="PF00975"/>
    </source>
</evidence>
<accession>A0A1N7LXS9</accession>
<gene>
    <name evidence="3" type="ORF">SAMN05421790_10554</name>
</gene>
<reference evidence="4" key="1">
    <citation type="submission" date="2017-01" db="EMBL/GenBank/DDBJ databases">
        <authorList>
            <person name="Varghese N."/>
            <person name="Submissions S."/>
        </authorList>
    </citation>
    <scope>NUCLEOTIDE SEQUENCE [LARGE SCALE GENOMIC DNA]</scope>
    <source>
        <strain evidence="4">DSM 45196</strain>
    </source>
</reference>
<dbReference type="AlphaFoldDB" id="A0A1N7LXS9"/>
<sequence>MREIKLFCLPYAGGSATAIYGRWKKYLHPQIECFPIELAGRGHRFAEPLYTTWKHAVEELFDLVKPHLDGSPVAFFGYSMGSILAFELAHKMKDWNEQDPVHLFLAARAAPNRQRNRPNIHHLPDRAFLDEVMKMGGTPEEILKHQELLHLFLPVLRADFKMTETYECPAKKVELHCDLSALGGVEDRISREDLLAWSSYTKGNTSVHLFDGSHFFIHEHTEGMIHLIHQKLLHPSLV</sequence>
<evidence type="ECO:0000313" key="3">
    <source>
        <dbReference type="EMBL" id="SIS78612.1"/>
    </source>
</evidence>
<proteinExistence type="inferred from homology"/>
<feature type="domain" description="Thioesterase" evidence="2">
    <location>
        <begin position="5"/>
        <end position="231"/>
    </location>
</feature>
<dbReference type="GO" id="GO:0008610">
    <property type="term" value="P:lipid biosynthetic process"/>
    <property type="evidence" value="ECO:0007669"/>
    <property type="project" value="TreeGrafter"/>
</dbReference>
<dbReference type="SUPFAM" id="SSF53474">
    <property type="entry name" value="alpha/beta-Hydrolases"/>
    <property type="match status" value="1"/>
</dbReference>
<dbReference type="InterPro" id="IPR001031">
    <property type="entry name" value="Thioesterase"/>
</dbReference>
<organism evidence="3 4">
    <name type="scientific">Kroppenstedtia eburnea</name>
    <dbReference type="NCBI Taxonomy" id="714067"/>
    <lineage>
        <taxon>Bacteria</taxon>
        <taxon>Bacillati</taxon>
        <taxon>Bacillota</taxon>
        <taxon>Bacilli</taxon>
        <taxon>Bacillales</taxon>
        <taxon>Thermoactinomycetaceae</taxon>
        <taxon>Kroppenstedtia</taxon>
    </lineage>
</organism>
<dbReference type="Proteomes" id="UP000186795">
    <property type="component" value="Unassembled WGS sequence"/>
</dbReference>